<evidence type="ECO:0000313" key="7">
    <source>
        <dbReference type="Proteomes" id="UP001497644"/>
    </source>
</evidence>
<keyword evidence="3 5" id="KW-0175">Coiled coil</keyword>
<evidence type="ECO:0008006" key="8">
    <source>
        <dbReference type="Google" id="ProtNLM"/>
    </source>
</evidence>
<sequence length="711" mass="82007">MLQDYEFFVRLCEKRGIFSIPEISDAIKVSSITGELQLSCLSIIIPVCEIIARTLISSSTIKTLDISDCMLLPEGLDSILNAFCEGTAVTTLKLKGNNVNGPSVAQLGRVLAYNNTLKQLYIEWNSVGSHIDSFAVFCDGLTRNYNIEQLDLRYNQISPHCAEHLCKMIHRNKVLKSIDLSWNTLGLQGGRLLLKAVCENKIITNLVLYGNCIPEDIMLAIEKQLRENRHRYSITEVALSVDAKFKKFPTTMGKDFVMSTTTGDLEKTAHSEQKHIMSRQKEKAKIEILQASADVEINDQINSSKINSEINTELKNKSLNARVNISSRDHDNNRDIETDAKIADLGKMLQERTAVIDLLTGELTTKIAEVDNMQAQLSLLQTEINQLQEEKEKFDSDKAREIAELQKSHDEAEKNWQKSYKDLKNDYNECSQNKKEADSKIQQYEREIHKSLLEIGLQRNKLVSTTQAYENLLSKNKIEMHRLKREFKERDNKHKIELNILKNTLKEITQAFKVCQIKLHKSRGESHDLYEKQGLLKIKLDDAEHRILRYTRLEESYQKIEEEKNTLEKKLADSQRTVSLLQRQVASFQSELIEPQRRYNLLKDELDQEKQISEKLKQELFEERARLKDQNLQMEKMNQQITALNMRLNEVQIIHSELLCDRDRERKQLQDIISSKERNLSELRAEEIQRAGHLYAAFSKYLSSIGPGPIL</sequence>
<keyword evidence="2" id="KW-0963">Cytoplasm</keyword>
<dbReference type="PANTHER" id="PTHR23170">
    <property type="entry name" value="NY-REN-58 ANTIGEN"/>
    <property type="match status" value="1"/>
</dbReference>
<evidence type="ECO:0000256" key="5">
    <source>
        <dbReference type="SAM" id="Coils"/>
    </source>
</evidence>
<dbReference type="GO" id="GO:0005814">
    <property type="term" value="C:centriole"/>
    <property type="evidence" value="ECO:0007669"/>
    <property type="project" value="TreeGrafter"/>
</dbReference>
<evidence type="ECO:0000256" key="4">
    <source>
        <dbReference type="ARBA" id="ARBA00023212"/>
    </source>
</evidence>
<evidence type="ECO:0000256" key="1">
    <source>
        <dbReference type="ARBA" id="ARBA00004300"/>
    </source>
</evidence>
<dbReference type="GO" id="GO:0051660">
    <property type="term" value="P:establishment of centrosome localization"/>
    <property type="evidence" value="ECO:0007669"/>
    <property type="project" value="TreeGrafter"/>
</dbReference>
<gene>
    <name evidence="6" type="ORF">LPLAT_LOCUS2074</name>
</gene>
<organism evidence="6 7">
    <name type="scientific">Lasius platythorax</name>
    <dbReference type="NCBI Taxonomy" id="488582"/>
    <lineage>
        <taxon>Eukaryota</taxon>
        <taxon>Metazoa</taxon>
        <taxon>Ecdysozoa</taxon>
        <taxon>Arthropoda</taxon>
        <taxon>Hexapoda</taxon>
        <taxon>Insecta</taxon>
        <taxon>Pterygota</taxon>
        <taxon>Neoptera</taxon>
        <taxon>Endopterygota</taxon>
        <taxon>Hymenoptera</taxon>
        <taxon>Apocrita</taxon>
        <taxon>Aculeata</taxon>
        <taxon>Formicoidea</taxon>
        <taxon>Formicidae</taxon>
        <taxon>Formicinae</taxon>
        <taxon>Lasius</taxon>
        <taxon>Lasius</taxon>
    </lineage>
</organism>
<name>A0AAV2N7R4_9HYME</name>
<dbReference type="Gene3D" id="3.80.10.10">
    <property type="entry name" value="Ribonuclease Inhibitor"/>
    <property type="match status" value="2"/>
</dbReference>
<feature type="coiled-coil region" evidence="5">
    <location>
        <begin position="370"/>
        <end position="454"/>
    </location>
</feature>
<dbReference type="GO" id="GO:0060271">
    <property type="term" value="P:cilium assembly"/>
    <property type="evidence" value="ECO:0007669"/>
    <property type="project" value="TreeGrafter"/>
</dbReference>
<dbReference type="Pfam" id="PF13516">
    <property type="entry name" value="LRR_6"/>
    <property type="match status" value="1"/>
</dbReference>
<dbReference type="Proteomes" id="UP001497644">
    <property type="component" value="Chromosome 11"/>
</dbReference>
<keyword evidence="7" id="KW-1185">Reference proteome</keyword>
<evidence type="ECO:0000256" key="3">
    <source>
        <dbReference type="ARBA" id="ARBA00023054"/>
    </source>
</evidence>
<comment type="subcellular location">
    <subcellularLocation>
        <location evidence="1">Cytoplasm</location>
        <location evidence="1">Cytoskeleton</location>
        <location evidence="1">Microtubule organizing center</location>
        <location evidence="1">Centrosome</location>
    </subcellularLocation>
</comment>
<protein>
    <recommendedName>
        <fullName evidence="8">Leucine-rich repeat-containing protein 45</fullName>
    </recommendedName>
</protein>
<dbReference type="SUPFAM" id="SSF52047">
    <property type="entry name" value="RNI-like"/>
    <property type="match status" value="1"/>
</dbReference>
<evidence type="ECO:0000313" key="6">
    <source>
        <dbReference type="EMBL" id="CAL1675763.1"/>
    </source>
</evidence>
<dbReference type="GO" id="GO:0005813">
    <property type="term" value="C:centrosome"/>
    <property type="evidence" value="ECO:0007669"/>
    <property type="project" value="UniProtKB-SubCell"/>
</dbReference>
<accession>A0AAV2N7R4</accession>
<dbReference type="GO" id="GO:0097539">
    <property type="term" value="C:ciliary transition fiber"/>
    <property type="evidence" value="ECO:0007669"/>
    <property type="project" value="TreeGrafter"/>
</dbReference>
<dbReference type="AlphaFoldDB" id="A0AAV2N7R4"/>
<dbReference type="InterPro" id="IPR032675">
    <property type="entry name" value="LRR_dom_sf"/>
</dbReference>
<dbReference type="InterPro" id="IPR001611">
    <property type="entry name" value="Leu-rich_rpt"/>
</dbReference>
<evidence type="ECO:0000256" key="2">
    <source>
        <dbReference type="ARBA" id="ARBA00022490"/>
    </source>
</evidence>
<dbReference type="PANTHER" id="PTHR23170:SF2">
    <property type="entry name" value="CENTROSOMAL PROTEIN OF 83 KDA"/>
    <property type="match status" value="1"/>
</dbReference>
<dbReference type="InterPro" id="IPR052116">
    <property type="entry name" value="Centro_Cilium_Assembly"/>
</dbReference>
<proteinExistence type="predicted"/>
<keyword evidence="4" id="KW-0206">Cytoskeleton</keyword>
<dbReference type="EMBL" id="OZ034834">
    <property type="protein sequence ID" value="CAL1675763.1"/>
    <property type="molecule type" value="Genomic_DNA"/>
</dbReference>
<dbReference type="SMART" id="SM00368">
    <property type="entry name" value="LRR_RI"/>
    <property type="match status" value="4"/>
</dbReference>
<feature type="coiled-coil region" evidence="5">
    <location>
        <begin position="550"/>
        <end position="686"/>
    </location>
</feature>
<reference evidence="6" key="1">
    <citation type="submission" date="2024-04" db="EMBL/GenBank/DDBJ databases">
        <authorList>
            <consortium name="Molecular Ecology Group"/>
        </authorList>
    </citation>
    <scope>NUCLEOTIDE SEQUENCE</scope>
</reference>
<dbReference type="GO" id="GO:0005794">
    <property type="term" value="C:Golgi apparatus"/>
    <property type="evidence" value="ECO:0007669"/>
    <property type="project" value="TreeGrafter"/>
</dbReference>